<organism evidence="2 3">
    <name type="scientific">Rhodoglobus aureus</name>
    <dbReference type="NCBI Taxonomy" id="191497"/>
    <lineage>
        <taxon>Bacteria</taxon>
        <taxon>Bacillati</taxon>
        <taxon>Actinomycetota</taxon>
        <taxon>Actinomycetes</taxon>
        <taxon>Micrococcales</taxon>
        <taxon>Microbacteriaceae</taxon>
        <taxon>Rhodoglobus</taxon>
    </lineage>
</organism>
<reference evidence="2 3" key="1">
    <citation type="journal article" date="2019" name="Int. J. Syst. Evol. Microbiol.">
        <title>The Global Catalogue of Microorganisms (GCM) 10K type strain sequencing project: providing services to taxonomists for standard genome sequencing and annotation.</title>
        <authorList>
            <consortium name="The Broad Institute Genomics Platform"/>
            <consortium name="The Broad Institute Genome Sequencing Center for Infectious Disease"/>
            <person name="Wu L."/>
            <person name="Ma J."/>
        </authorList>
    </citation>
    <scope>NUCLEOTIDE SEQUENCE [LARGE SCALE GENOMIC DNA]</scope>
    <source>
        <strain evidence="2 3">JCM 12762</strain>
    </source>
</reference>
<comment type="caution">
    <text evidence="2">The sequence shown here is derived from an EMBL/GenBank/DDBJ whole genome shotgun (WGS) entry which is preliminary data.</text>
</comment>
<proteinExistence type="predicted"/>
<accession>A0ABN1VFE2</accession>
<evidence type="ECO:0000256" key="1">
    <source>
        <dbReference type="SAM" id="MobiDB-lite"/>
    </source>
</evidence>
<feature type="region of interest" description="Disordered" evidence="1">
    <location>
        <begin position="37"/>
        <end position="92"/>
    </location>
</feature>
<sequence>MTIDHNGSNARAVDFGGIELPPTQPIDMTTLLTGEVPTADAHGMPHPVAASSHANRNSGDNPIAEWLGALSPQADNQLPDRPNRQYRNPTHD</sequence>
<evidence type="ECO:0000313" key="2">
    <source>
        <dbReference type="EMBL" id="GAA1209115.1"/>
    </source>
</evidence>
<feature type="region of interest" description="Disordered" evidence="1">
    <location>
        <begin position="1"/>
        <end position="24"/>
    </location>
</feature>
<dbReference type="RefSeq" id="WP_343922912.1">
    <property type="nucleotide sequence ID" value="NZ_BAAAKW010000014.1"/>
</dbReference>
<gene>
    <name evidence="2" type="ORF">GCM10009655_05220</name>
</gene>
<name>A0ABN1VFE2_9MICO</name>
<evidence type="ECO:0000313" key="3">
    <source>
        <dbReference type="Proteomes" id="UP001500943"/>
    </source>
</evidence>
<dbReference type="Proteomes" id="UP001500943">
    <property type="component" value="Unassembled WGS sequence"/>
</dbReference>
<dbReference type="EMBL" id="BAAAKW010000014">
    <property type="protein sequence ID" value="GAA1209115.1"/>
    <property type="molecule type" value="Genomic_DNA"/>
</dbReference>
<protein>
    <submittedName>
        <fullName evidence="2">Uncharacterized protein</fullName>
    </submittedName>
</protein>
<keyword evidence="3" id="KW-1185">Reference proteome</keyword>